<gene>
    <name evidence="1" type="ORF">KPL71_017202</name>
</gene>
<proteinExistence type="predicted"/>
<keyword evidence="1" id="KW-0540">Nuclease</keyword>
<keyword evidence="2" id="KW-1185">Reference proteome</keyword>
<comment type="caution">
    <text evidence="1">The sequence shown here is derived from an EMBL/GenBank/DDBJ whole genome shotgun (WGS) entry which is preliminary data.</text>
</comment>
<accession>A0ACB8JMS7</accession>
<dbReference type="EMBL" id="CM039175">
    <property type="protein sequence ID" value="KAH9733934.1"/>
    <property type="molecule type" value="Genomic_DNA"/>
</dbReference>
<evidence type="ECO:0000313" key="2">
    <source>
        <dbReference type="Proteomes" id="UP000829398"/>
    </source>
</evidence>
<sequence>MANPSNIAQEGVVGVDVPPEPSRGREGERAQGKTCSKSKAPSVDALEPRVTTLEIALSAAQESLEGLEERVDGLEGEYAEFTVATKALIQEQANTLRGEFRSFHDELLKLRSFVQDELRVVHAEVDEVRSDWAWHKRTLSSSPASASSSDARCIDVPKPDTYDGTRNATFALSNAEKEARARLRHLKQSGSIRDYINEFTTLMLEISDMSDKDSLFYFKDGLKDWAKTELDRRGVQTLDDAIAIAESLTEYSTQSKEKKTNQGKCGGESRKNKSNNRKDWGQKKPPSNKSGQGKLEGKKDAPKPRSPCFICNGPHWVRDCPEKKSLNTLATQLKSNPTMSTEEPQLSMGSLQRLGALNRQQPALVKKWLMYVSAKINGQSIRALLDTGATHNFVSIDEAKRLGLKATKEGGTMKAVNSPAKSIVGIAQGVHIMLGTWSGKLDFSIVPIDDFKMRGKSEEKTLSAMQFKRAFKKDPSFLVSIRELNEEGNSGTSPSQVLPQIQAVLNEYKNVMPSELLKKLPLQREVDHAIELEQGAKPPALAPYCMAPPKLEELRRQLKDLLDAGYIRPSKAPFGAPILFQKKKDGSLRMCIDYRALNKITIKNKYPIPLIADLFDQLGKVRYFTKLDLRSGYYQVRIAKGDEPKTACTTRYGSFEFLVMPFGLTNAPATFCTLMNKCSFAQQEVEFLGHQIAGGKIMMENAKVKAILEWEPPSKVPELRSFLGLVNYYRRFIKGYSAKAAPLTDMLKKKRTWHWSEECQRAFEELKRAISEEPVLALPNHTKPLVQTDASDFAIGGVLMQEGHPIAFESRKLNDTERRYTVQEKEMTAIIHCLQVWRHYLLGSHFMIMMDNVATSYFPTQKKLSPKQARWQDFFAEFDYRLEYKPGKANVVADALSCKAELATLSMSQPKSDLVSRIKEGLQQDPLVKDLLEKVLEGKTRRFWQEKGILLTKGDRLFVQKWENLRKEVIKEYHDSKWAGHPGIERHRTSSSFVLLAAHEGRYRGICANLSCVPTRQDEAARLFVKDVVKLWGVPKSIVSDRDPRFTGRFWTELFKMLGTDLKFSTSFHPQTDGQTERINGLLEMYLRHYVNAHQQDWVKLLDIAQFSYNLQRSEAMGKSPFKIIMGFQPMTPNAIASTYGGKSPAAHKLAREWHEEADITRAYLDKATLRKVHKGLVRRYEGPFRVVRRVGNVSYQLQLPPRLKIHSVFHVSLLKPYHEDMGDPSRGESRRVPTAVVTAFDKDVDYIIADRVVLRRGVPAHSEYLVKWKNLPESEVTWEREEDLWQFTEHIQNFKHESATRTPRA</sequence>
<organism evidence="1 2">
    <name type="scientific">Citrus sinensis</name>
    <name type="common">Sweet orange</name>
    <name type="synonym">Citrus aurantium var. sinensis</name>
    <dbReference type="NCBI Taxonomy" id="2711"/>
    <lineage>
        <taxon>Eukaryota</taxon>
        <taxon>Viridiplantae</taxon>
        <taxon>Streptophyta</taxon>
        <taxon>Embryophyta</taxon>
        <taxon>Tracheophyta</taxon>
        <taxon>Spermatophyta</taxon>
        <taxon>Magnoliopsida</taxon>
        <taxon>eudicotyledons</taxon>
        <taxon>Gunneridae</taxon>
        <taxon>Pentapetalae</taxon>
        <taxon>rosids</taxon>
        <taxon>malvids</taxon>
        <taxon>Sapindales</taxon>
        <taxon>Rutaceae</taxon>
        <taxon>Aurantioideae</taxon>
        <taxon>Citrus</taxon>
    </lineage>
</organism>
<name>A0ACB8JMS7_CITSI</name>
<evidence type="ECO:0000313" key="1">
    <source>
        <dbReference type="EMBL" id="KAH9733934.1"/>
    </source>
</evidence>
<keyword evidence="1" id="KW-0378">Hydrolase</keyword>
<protein>
    <submittedName>
        <fullName evidence="1">Endonuclease</fullName>
    </submittedName>
</protein>
<dbReference type="Proteomes" id="UP000829398">
    <property type="component" value="Chromosome 6"/>
</dbReference>
<keyword evidence="1" id="KW-0255">Endonuclease</keyword>
<reference evidence="2" key="1">
    <citation type="journal article" date="2023" name="Hortic. Res.">
        <title>A chromosome-level phased genome enabling allele-level studies in sweet orange: a case study on citrus Huanglongbing tolerance.</title>
        <authorList>
            <person name="Wu B."/>
            <person name="Yu Q."/>
            <person name="Deng Z."/>
            <person name="Duan Y."/>
            <person name="Luo F."/>
            <person name="Gmitter F. Jr."/>
        </authorList>
    </citation>
    <scope>NUCLEOTIDE SEQUENCE [LARGE SCALE GENOMIC DNA]</scope>
    <source>
        <strain evidence="2">cv. Valencia</strain>
    </source>
</reference>